<feature type="modified residue" description="N6-(pyridoxal phosphate)lysine" evidence="11">
    <location>
        <position position="112"/>
    </location>
</feature>
<evidence type="ECO:0000256" key="11">
    <source>
        <dbReference type="PIRSR" id="PIRSR604450-51"/>
    </source>
</evidence>
<proteinExistence type="inferred from homology"/>
<dbReference type="InterPro" id="IPR029144">
    <property type="entry name" value="Thr_synth_N"/>
</dbReference>
<dbReference type="Pfam" id="PF24857">
    <property type="entry name" value="THR4_C"/>
    <property type="match status" value="1"/>
</dbReference>
<feature type="domain" description="Threonine synthase N-terminal" evidence="13">
    <location>
        <begin position="5"/>
        <end position="80"/>
    </location>
</feature>
<evidence type="ECO:0000256" key="4">
    <source>
        <dbReference type="ARBA" id="ARBA00013028"/>
    </source>
</evidence>
<keyword evidence="8 11" id="KW-0663">Pyridoxal phosphate</keyword>
<evidence type="ECO:0000313" key="15">
    <source>
        <dbReference type="Proteomes" id="UP000249008"/>
    </source>
</evidence>
<comment type="similarity">
    <text evidence="3">Belongs to the threonine synthase family.</text>
</comment>
<dbReference type="CDD" id="cd01560">
    <property type="entry name" value="Thr-synth_2"/>
    <property type="match status" value="1"/>
</dbReference>
<dbReference type="Pfam" id="PF00291">
    <property type="entry name" value="PALP"/>
    <property type="match status" value="1"/>
</dbReference>
<accession>A0AAX2J9Q5</accession>
<dbReference type="Pfam" id="PF14821">
    <property type="entry name" value="Thr_synth_N"/>
    <property type="match status" value="1"/>
</dbReference>
<dbReference type="EMBL" id="LS483487">
    <property type="protein sequence ID" value="SQJ02443.1"/>
    <property type="molecule type" value="Genomic_DNA"/>
</dbReference>
<dbReference type="InterPro" id="IPR037158">
    <property type="entry name" value="Thr_synth_N_sf"/>
</dbReference>
<feature type="domain" description="Tryptophan synthase beta chain-like PALP" evidence="12">
    <location>
        <begin position="101"/>
        <end position="327"/>
    </location>
</feature>
<evidence type="ECO:0000259" key="13">
    <source>
        <dbReference type="Pfam" id="PF14821"/>
    </source>
</evidence>
<keyword evidence="6" id="KW-0028">Amino-acid biosynthesis</keyword>
<dbReference type="AlphaFoldDB" id="A0AAX2J9Q5"/>
<evidence type="ECO:0000256" key="8">
    <source>
        <dbReference type="ARBA" id="ARBA00022898"/>
    </source>
</evidence>
<dbReference type="RefSeq" id="WP_005977441.1">
    <property type="nucleotide sequence ID" value="NZ_CABKNW010000002.1"/>
</dbReference>
<name>A0AAX2J9Q5_9FUSO</name>
<evidence type="ECO:0000256" key="1">
    <source>
        <dbReference type="ARBA" id="ARBA00001933"/>
    </source>
</evidence>
<keyword evidence="7" id="KW-0791">Threonine biosynthesis</keyword>
<dbReference type="InterPro" id="IPR000634">
    <property type="entry name" value="Ser/Thr_deHydtase_PyrdxlP-BS"/>
</dbReference>
<dbReference type="GO" id="GO:0009088">
    <property type="term" value="P:threonine biosynthetic process"/>
    <property type="evidence" value="ECO:0007669"/>
    <property type="project" value="UniProtKB-UniRule"/>
</dbReference>
<comment type="cofactor">
    <cofactor evidence="1 11">
        <name>pyridoxal 5'-phosphate</name>
        <dbReference type="ChEBI" id="CHEBI:597326"/>
    </cofactor>
</comment>
<dbReference type="PROSITE" id="PS00165">
    <property type="entry name" value="DEHYDRATASE_SER_THR"/>
    <property type="match status" value="1"/>
</dbReference>
<comment type="catalytic activity">
    <reaction evidence="9">
        <text>O-phospho-L-homoserine + H2O = L-threonine + phosphate</text>
        <dbReference type="Rhea" id="RHEA:10840"/>
        <dbReference type="ChEBI" id="CHEBI:15377"/>
        <dbReference type="ChEBI" id="CHEBI:43474"/>
        <dbReference type="ChEBI" id="CHEBI:57590"/>
        <dbReference type="ChEBI" id="CHEBI:57926"/>
        <dbReference type="EC" id="4.2.3.1"/>
    </reaction>
</comment>
<dbReference type="InterPro" id="IPR004450">
    <property type="entry name" value="Thr_synthase-like"/>
</dbReference>
<reference evidence="14 15" key="1">
    <citation type="submission" date="2018-06" db="EMBL/GenBank/DDBJ databases">
        <authorList>
            <consortium name="Pathogen Informatics"/>
            <person name="Doyle S."/>
        </authorList>
    </citation>
    <scope>NUCLEOTIDE SEQUENCE [LARGE SCALE GENOMIC DNA]</scope>
    <source>
        <strain evidence="14 15">NCTC12112</strain>
    </source>
</reference>
<dbReference type="EC" id="4.2.3.1" evidence="4 10"/>
<keyword evidence="14" id="KW-0456">Lyase</keyword>
<dbReference type="Proteomes" id="UP000249008">
    <property type="component" value="Chromosome 1"/>
</dbReference>
<dbReference type="Gene3D" id="3.90.1380.10">
    <property type="entry name" value="Threonine synthase, N-terminal domain"/>
    <property type="match status" value="1"/>
</dbReference>
<dbReference type="InterPro" id="IPR036052">
    <property type="entry name" value="TrpB-like_PALP_sf"/>
</dbReference>
<gene>
    <name evidence="14" type="primary">thrC_2</name>
    <name evidence="14" type="ORF">NCTC12112_01388</name>
</gene>
<dbReference type="SUPFAM" id="SSF53686">
    <property type="entry name" value="Tryptophan synthase beta subunit-like PLP-dependent enzymes"/>
    <property type="match status" value="1"/>
</dbReference>
<evidence type="ECO:0000259" key="12">
    <source>
        <dbReference type="Pfam" id="PF00291"/>
    </source>
</evidence>
<dbReference type="PANTHER" id="PTHR43515">
    <property type="entry name" value="THREONINE SYNTHASE-LIKE 1"/>
    <property type="match status" value="1"/>
</dbReference>
<evidence type="ECO:0000256" key="3">
    <source>
        <dbReference type="ARBA" id="ARBA00005517"/>
    </source>
</evidence>
<evidence type="ECO:0000256" key="2">
    <source>
        <dbReference type="ARBA" id="ARBA00004979"/>
    </source>
</evidence>
<dbReference type="PANTHER" id="PTHR43515:SF1">
    <property type="entry name" value="THREONINE SYNTHASE-LIKE 1"/>
    <property type="match status" value="1"/>
</dbReference>
<dbReference type="GO" id="GO:0005737">
    <property type="term" value="C:cytoplasm"/>
    <property type="evidence" value="ECO:0007669"/>
    <property type="project" value="TreeGrafter"/>
</dbReference>
<evidence type="ECO:0000256" key="9">
    <source>
        <dbReference type="ARBA" id="ARBA00049144"/>
    </source>
</evidence>
<organism evidence="14 15">
    <name type="scientific">Fusobacterium ulcerans</name>
    <dbReference type="NCBI Taxonomy" id="861"/>
    <lineage>
        <taxon>Bacteria</taxon>
        <taxon>Fusobacteriati</taxon>
        <taxon>Fusobacteriota</taxon>
        <taxon>Fusobacteriia</taxon>
        <taxon>Fusobacteriales</taxon>
        <taxon>Fusobacteriaceae</taxon>
        <taxon>Fusobacterium</taxon>
    </lineage>
</organism>
<evidence type="ECO:0000256" key="7">
    <source>
        <dbReference type="ARBA" id="ARBA00022697"/>
    </source>
</evidence>
<dbReference type="GeneID" id="78455952"/>
<evidence type="ECO:0000256" key="5">
    <source>
        <dbReference type="ARBA" id="ARBA00018679"/>
    </source>
</evidence>
<dbReference type="GO" id="GO:0004795">
    <property type="term" value="F:threonine synthase activity"/>
    <property type="evidence" value="ECO:0007669"/>
    <property type="project" value="UniProtKB-UniRule"/>
</dbReference>
<sequence length="492" mass="55810">MNSNFESTREKKIQCSASQAVIKGIANDGGLFVRRDMDSLKINISDLKNKKYTEIAEIIISKILDDYPKESIKYCVENAYDKKFSSDDITPLVKVGNDYVLELFHGPTSAFKDMALSILPYLSTEALKLNEIKEKILILTATSGDTGKAALEGFKNIDGIKILVFFPNDGVSKVQEKQMVSQEGNNTYVYAINGNFDDAQSEVKKIFTDEEIREKLKKKNYSLSSANSINIGRLVPQIVYYFYSYMKLVEMNEITLGEKVNFTVPTGNFGDILAGYYAELMGLPVNKLICASNENNVLYDFIKTGTYDRNRPFHKTLSPSMDILISSNLERLIYHLSGSNNEYIKSLMDKLKSEGKYSVSDEIKNSIDNLFYAGYTKGLQTSETIKKVYGEYNYLLDTHTAVAYSVMEEFKQKDPHHKNIVLATASPYKFSKAVYESLFGENNADEFKIMELLNEKTRVPIPENLKTLKDKKDIHTSVINKEDMKNCFEVIL</sequence>
<comment type="pathway">
    <text evidence="2">Amino-acid biosynthesis; L-threonine biosynthesis; L-threonine from L-aspartate: step 5/5.</text>
</comment>
<evidence type="ECO:0000313" key="14">
    <source>
        <dbReference type="EMBL" id="SQJ02443.1"/>
    </source>
</evidence>
<dbReference type="Gene3D" id="3.40.50.1100">
    <property type="match status" value="2"/>
</dbReference>
<dbReference type="GO" id="GO:0030170">
    <property type="term" value="F:pyridoxal phosphate binding"/>
    <property type="evidence" value="ECO:0007669"/>
    <property type="project" value="InterPro"/>
</dbReference>
<dbReference type="InterPro" id="IPR001926">
    <property type="entry name" value="TrpB-like_PALP"/>
</dbReference>
<evidence type="ECO:0000256" key="10">
    <source>
        <dbReference type="NCBIfam" id="TIGR00260"/>
    </source>
</evidence>
<evidence type="ECO:0000256" key="6">
    <source>
        <dbReference type="ARBA" id="ARBA00022605"/>
    </source>
</evidence>
<dbReference type="KEGG" id="ful:C4N20_14085"/>
<dbReference type="NCBIfam" id="TIGR00260">
    <property type="entry name" value="thrC"/>
    <property type="match status" value="1"/>
</dbReference>
<protein>
    <recommendedName>
        <fullName evidence="5 10">Threonine synthase</fullName>
        <ecNumber evidence="4 10">4.2.3.1</ecNumber>
    </recommendedName>
</protein>